<evidence type="ECO:0000313" key="2">
    <source>
        <dbReference type="EMBL" id="KAK7482888.1"/>
    </source>
</evidence>
<keyword evidence="3" id="KW-1185">Reference proteome</keyword>
<feature type="region of interest" description="Disordered" evidence="1">
    <location>
        <begin position="1"/>
        <end position="26"/>
    </location>
</feature>
<dbReference type="Proteomes" id="UP001519460">
    <property type="component" value="Unassembled WGS sequence"/>
</dbReference>
<accession>A0ABD0K7H3</accession>
<comment type="caution">
    <text evidence="2">The sequence shown here is derived from an EMBL/GenBank/DDBJ whole genome shotgun (WGS) entry which is preliminary data.</text>
</comment>
<proteinExistence type="predicted"/>
<sequence length="71" mass="7574">MKGHGGKGAGEKARHNRESGVTNQISPLPARAPSVVACQTSLQLRWVTWVAVSLLHQNNPLFPSLAYQPGG</sequence>
<organism evidence="2 3">
    <name type="scientific">Batillaria attramentaria</name>
    <dbReference type="NCBI Taxonomy" id="370345"/>
    <lineage>
        <taxon>Eukaryota</taxon>
        <taxon>Metazoa</taxon>
        <taxon>Spiralia</taxon>
        <taxon>Lophotrochozoa</taxon>
        <taxon>Mollusca</taxon>
        <taxon>Gastropoda</taxon>
        <taxon>Caenogastropoda</taxon>
        <taxon>Sorbeoconcha</taxon>
        <taxon>Cerithioidea</taxon>
        <taxon>Batillariidae</taxon>
        <taxon>Batillaria</taxon>
    </lineage>
</organism>
<reference evidence="2 3" key="1">
    <citation type="journal article" date="2023" name="Sci. Data">
        <title>Genome assembly of the Korean intertidal mud-creeper Batillaria attramentaria.</title>
        <authorList>
            <person name="Patra A.K."/>
            <person name="Ho P.T."/>
            <person name="Jun S."/>
            <person name="Lee S.J."/>
            <person name="Kim Y."/>
            <person name="Won Y.J."/>
        </authorList>
    </citation>
    <scope>NUCLEOTIDE SEQUENCE [LARGE SCALE GENOMIC DNA]</scope>
    <source>
        <strain evidence="2">Wonlab-2016</strain>
    </source>
</reference>
<evidence type="ECO:0000256" key="1">
    <source>
        <dbReference type="SAM" id="MobiDB-lite"/>
    </source>
</evidence>
<name>A0ABD0K7H3_9CAEN</name>
<feature type="compositionally biased region" description="Basic and acidic residues" evidence="1">
    <location>
        <begin position="9"/>
        <end position="18"/>
    </location>
</feature>
<evidence type="ECO:0000313" key="3">
    <source>
        <dbReference type="Proteomes" id="UP001519460"/>
    </source>
</evidence>
<protein>
    <submittedName>
        <fullName evidence="2">Uncharacterized protein</fullName>
    </submittedName>
</protein>
<dbReference type="EMBL" id="JACVVK020000237">
    <property type="protein sequence ID" value="KAK7482888.1"/>
    <property type="molecule type" value="Genomic_DNA"/>
</dbReference>
<dbReference type="AlphaFoldDB" id="A0ABD0K7H3"/>
<gene>
    <name evidence="2" type="ORF">BaRGS_00025921</name>
</gene>